<dbReference type="InterPro" id="IPR032387">
    <property type="entry name" value="ACAS_N"/>
</dbReference>
<dbReference type="NCBIfam" id="TIGR01217">
    <property type="entry name" value="ac_ac_CoA_syn"/>
    <property type="match status" value="1"/>
</dbReference>
<organism evidence="7">
    <name type="scientific">marine metagenome</name>
    <dbReference type="NCBI Taxonomy" id="408172"/>
    <lineage>
        <taxon>unclassified sequences</taxon>
        <taxon>metagenomes</taxon>
        <taxon>ecological metagenomes</taxon>
    </lineage>
</organism>
<dbReference type="PANTHER" id="PTHR42921">
    <property type="entry name" value="ACETOACETYL-COA SYNTHETASE"/>
    <property type="match status" value="1"/>
</dbReference>
<dbReference type="GO" id="GO:0006629">
    <property type="term" value="P:lipid metabolic process"/>
    <property type="evidence" value="ECO:0007669"/>
    <property type="project" value="InterPro"/>
</dbReference>
<protein>
    <recommendedName>
        <fullName evidence="8">AMP-dependent synthetase/ligase domain-containing protein</fullName>
    </recommendedName>
</protein>
<keyword evidence="3" id="KW-0547">Nucleotide-binding</keyword>
<dbReference type="SUPFAM" id="SSF56801">
    <property type="entry name" value="Acetyl-CoA synthetase-like"/>
    <property type="match status" value="1"/>
</dbReference>
<reference evidence="7" key="1">
    <citation type="submission" date="2018-05" db="EMBL/GenBank/DDBJ databases">
        <authorList>
            <person name="Lanie J.A."/>
            <person name="Ng W.-L."/>
            <person name="Kazmierczak K.M."/>
            <person name="Andrzejewski T.M."/>
            <person name="Davidsen T.M."/>
            <person name="Wayne K.J."/>
            <person name="Tettelin H."/>
            <person name="Glass J.I."/>
            <person name="Rusch D."/>
            <person name="Podicherti R."/>
            <person name="Tsui H.-C.T."/>
            <person name="Winkler M.E."/>
        </authorList>
    </citation>
    <scope>NUCLEOTIDE SEQUENCE</scope>
</reference>
<evidence type="ECO:0000256" key="2">
    <source>
        <dbReference type="ARBA" id="ARBA00022598"/>
    </source>
</evidence>
<feature type="domain" description="AMP-dependent synthetase/ligase" evidence="5">
    <location>
        <begin position="95"/>
        <end position="427"/>
    </location>
</feature>
<dbReference type="PROSITE" id="PS00455">
    <property type="entry name" value="AMP_BINDING"/>
    <property type="match status" value="1"/>
</dbReference>
<evidence type="ECO:0000313" key="7">
    <source>
        <dbReference type="EMBL" id="SVB11762.1"/>
    </source>
</evidence>
<proteinExistence type="inferred from homology"/>
<comment type="similarity">
    <text evidence="1">Belongs to the ATP-dependent AMP-binding enzyme family.</text>
</comment>
<dbReference type="InterPro" id="IPR020845">
    <property type="entry name" value="AMP-binding_CS"/>
</dbReference>
<name>A0A382BES1_9ZZZZ</name>
<evidence type="ECO:0000256" key="4">
    <source>
        <dbReference type="ARBA" id="ARBA00022840"/>
    </source>
</evidence>
<evidence type="ECO:0000256" key="1">
    <source>
        <dbReference type="ARBA" id="ARBA00006432"/>
    </source>
</evidence>
<gene>
    <name evidence="7" type="ORF">METZ01_LOCUS164616</name>
</gene>
<dbReference type="InterPro" id="IPR005914">
    <property type="entry name" value="Acac_CoA_synth"/>
</dbReference>
<evidence type="ECO:0000259" key="6">
    <source>
        <dbReference type="Pfam" id="PF16177"/>
    </source>
</evidence>
<dbReference type="Pfam" id="PF16177">
    <property type="entry name" value="ACAS_N"/>
    <property type="match status" value="1"/>
</dbReference>
<feature type="non-terminal residue" evidence="7">
    <location>
        <position position="617"/>
    </location>
</feature>
<dbReference type="NCBIfam" id="NF002937">
    <property type="entry name" value="PRK03584.1"/>
    <property type="match status" value="1"/>
</dbReference>
<dbReference type="InterPro" id="IPR000873">
    <property type="entry name" value="AMP-dep_synth/lig_dom"/>
</dbReference>
<dbReference type="Gene3D" id="3.40.50.12780">
    <property type="entry name" value="N-terminal domain of ligase-like"/>
    <property type="match status" value="1"/>
</dbReference>
<dbReference type="GO" id="GO:0030729">
    <property type="term" value="F:acetoacetate-CoA ligase activity"/>
    <property type="evidence" value="ECO:0007669"/>
    <property type="project" value="InterPro"/>
</dbReference>
<keyword evidence="4" id="KW-0067">ATP-binding</keyword>
<sequence length="617" mass="69039">MGKIIWSPKKEHILSSQMWDFMLKVNAKHNTQLKGYDDLYSWSIENPQLFWDDIWKYLGIIHSTPYSQVVDDITSMPGEKWFPSARLNFAENLLQFRDDRPALVFRGEDKLERTLSYKDLFSLVAQTSSALKSAGVISGDRVAGFIPNIPEAVIAMLAAASIGALWSSSSPDFGIKGVLDRFSQIEPKVLFAADGYFYNGKHFDYLKKLNRILEQLPSVEKVVIIPYTNKSLDISSLSNAVLYDEFISKENADTIEFKQLPFDHPLYIMYSSGTTGLPKSIVHSAGGTLIQHMKELCLHTNLTREDTIFYFTTCGWMMWNWLVSSLAVGATVVLYDGSPFYPNSEAMWELTEDLGITIFGTSAKFIAACENAGVKPNNRFNLSDLKIILSTGSPLVEENFDYIYRNVKTDVQLSSISGGTDIISCFALGNPTLPVYRGELQCRGLGMAVDSFDENGKSLLNRKGELVCKKAFPSMPVYFWNDSNGEKYHDAYFDVYPGIWSHGDYITVNDHGGVKIFGRSDATLNPGGVRIGTAEIYRIVEGLSEITDSLVVGQDWEGDERIILFVKLEKEISLSKNLAQSISDAIRKNCSPRHVPAKILETKDIPYTISGKKVEIA</sequence>
<dbReference type="InterPro" id="IPR045851">
    <property type="entry name" value="AMP-bd_C_sf"/>
</dbReference>
<dbReference type="AlphaFoldDB" id="A0A382BES1"/>
<dbReference type="Gene3D" id="3.30.300.30">
    <property type="match status" value="1"/>
</dbReference>
<dbReference type="InterPro" id="IPR042099">
    <property type="entry name" value="ANL_N_sf"/>
</dbReference>
<evidence type="ECO:0008006" key="8">
    <source>
        <dbReference type="Google" id="ProtNLM"/>
    </source>
</evidence>
<evidence type="ECO:0000259" key="5">
    <source>
        <dbReference type="Pfam" id="PF00501"/>
    </source>
</evidence>
<dbReference type="CDD" id="cd05943">
    <property type="entry name" value="AACS"/>
    <property type="match status" value="1"/>
</dbReference>
<accession>A0A382BES1</accession>
<dbReference type="Pfam" id="PF00501">
    <property type="entry name" value="AMP-binding"/>
    <property type="match status" value="1"/>
</dbReference>
<keyword evidence="2" id="KW-0436">Ligase</keyword>
<dbReference type="PANTHER" id="PTHR42921:SF1">
    <property type="entry name" value="ACETOACETYL-COA SYNTHETASE"/>
    <property type="match status" value="1"/>
</dbReference>
<feature type="domain" description="Acetyl-coenzyme A synthetase N-terminal" evidence="6">
    <location>
        <begin position="36"/>
        <end position="92"/>
    </location>
</feature>
<dbReference type="GO" id="GO:0005524">
    <property type="term" value="F:ATP binding"/>
    <property type="evidence" value="ECO:0007669"/>
    <property type="project" value="UniProtKB-KW"/>
</dbReference>
<evidence type="ECO:0000256" key="3">
    <source>
        <dbReference type="ARBA" id="ARBA00022741"/>
    </source>
</evidence>
<dbReference type="EMBL" id="UINC01029291">
    <property type="protein sequence ID" value="SVB11762.1"/>
    <property type="molecule type" value="Genomic_DNA"/>
</dbReference>